<feature type="transmembrane region" description="Helical" evidence="1">
    <location>
        <begin position="20"/>
        <end position="43"/>
    </location>
</feature>
<evidence type="ECO:0000313" key="3">
    <source>
        <dbReference type="Proteomes" id="UP000315750"/>
    </source>
</evidence>
<dbReference type="AlphaFoldDB" id="A0A518ATC0"/>
<dbReference type="EMBL" id="CP036278">
    <property type="protein sequence ID" value="QDU57956.1"/>
    <property type="molecule type" value="Genomic_DNA"/>
</dbReference>
<keyword evidence="3" id="KW-1185">Reference proteome</keyword>
<gene>
    <name evidence="2" type="ORF">Pan181_41800</name>
</gene>
<dbReference type="RefSeq" id="WP_145249424.1">
    <property type="nucleotide sequence ID" value="NZ_CP036278.1"/>
</dbReference>
<name>A0A518ATC0_9BACT</name>
<feature type="transmembrane region" description="Helical" evidence="1">
    <location>
        <begin position="74"/>
        <end position="94"/>
    </location>
</feature>
<keyword evidence="1" id="KW-0812">Transmembrane</keyword>
<evidence type="ECO:0000313" key="2">
    <source>
        <dbReference type="EMBL" id="QDU57956.1"/>
    </source>
</evidence>
<organism evidence="2 3">
    <name type="scientific">Aeoliella mucimassa</name>
    <dbReference type="NCBI Taxonomy" id="2527972"/>
    <lineage>
        <taxon>Bacteria</taxon>
        <taxon>Pseudomonadati</taxon>
        <taxon>Planctomycetota</taxon>
        <taxon>Planctomycetia</taxon>
        <taxon>Pirellulales</taxon>
        <taxon>Lacipirellulaceae</taxon>
        <taxon>Aeoliella</taxon>
    </lineage>
</organism>
<feature type="transmembrane region" description="Helical" evidence="1">
    <location>
        <begin position="50"/>
        <end position="68"/>
    </location>
</feature>
<proteinExistence type="predicted"/>
<accession>A0A518ATC0</accession>
<protein>
    <submittedName>
        <fullName evidence="2">Uncharacterized protein</fullName>
    </submittedName>
</protein>
<dbReference type="Proteomes" id="UP000315750">
    <property type="component" value="Chromosome"/>
</dbReference>
<keyword evidence="1" id="KW-1133">Transmembrane helix</keyword>
<evidence type="ECO:0000256" key="1">
    <source>
        <dbReference type="SAM" id="Phobius"/>
    </source>
</evidence>
<keyword evidence="1" id="KW-0472">Membrane</keyword>
<feature type="transmembrane region" description="Helical" evidence="1">
    <location>
        <begin position="135"/>
        <end position="159"/>
    </location>
</feature>
<sequence>MDSPSPLPSPRASIKWPLQLAAAVLVGALVGMLAAMPQVAGYFRVGVQSLLAGLVLGVMLIGVLTMARAARIHWITPLLAAIVAVFAEHYWLYLTALRLRREALAKQPAAGLFRPGWAEEGFFSYMSSEATSTALMWWSLDACLLAAAAVGIVVLSNYWQSTSDEG</sequence>
<dbReference type="KEGG" id="amuc:Pan181_41800"/>
<reference evidence="2 3" key="1">
    <citation type="submission" date="2019-02" db="EMBL/GenBank/DDBJ databases">
        <title>Deep-cultivation of Planctomycetes and their phenomic and genomic characterization uncovers novel biology.</title>
        <authorList>
            <person name="Wiegand S."/>
            <person name="Jogler M."/>
            <person name="Boedeker C."/>
            <person name="Pinto D."/>
            <person name="Vollmers J."/>
            <person name="Rivas-Marin E."/>
            <person name="Kohn T."/>
            <person name="Peeters S.H."/>
            <person name="Heuer A."/>
            <person name="Rast P."/>
            <person name="Oberbeckmann S."/>
            <person name="Bunk B."/>
            <person name="Jeske O."/>
            <person name="Meyerdierks A."/>
            <person name="Storesund J.E."/>
            <person name="Kallscheuer N."/>
            <person name="Luecker S."/>
            <person name="Lage O.M."/>
            <person name="Pohl T."/>
            <person name="Merkel B.J."/>
            <person name="Hornburger P."/>
            <person name="Mueller R.-W."/>
            <person name="Bruemmer F."/>
            <person name="Labrenz M."/>
            <person name="Spormann A.M."/>
            <person name="Op den Camp H."/>
            <person name="Overmann J."/>
            <person name="Amann R."/>
            <person name="Jetten M.S.M."/>
            <person name="Mascher T."/>
            <person name="Medema M.H."/>
            <person name="Devos D.P."/>
            <person name="Kaster A.-K."/>
            <person name="Ovreas L."/>
            <person name="Rohde M."/>
            <person name="Galperin M.Y."/>
            <person name="Jogler C."/>
        </authorList>
    </citation>
    <scope>NUCLEOTIDE SEQUENCE [LARGE SCALE GENOMIC DNA]</scope>
    <source>
        <strain evidence="2 3">Pan181</strain>
    </source>
</reference>